<dbReference type="EMBL" id="CAFB01000041">
    <property type="protein sequence ID" value="CCD29467.1"/>
    <property type="molecule type" value="Genomic_DNA"/>
</dbReference>
<keyword evidence="10" id="KW-0963">Cytoplasm</keyword>
<keyword evidence="2 10" id="KW-0444">Lipid biosynthesis</keyword>
<keyword evidence="7 10" id="KW-0443">Lipid metabolism</keyword>
<evidence type="ECO:0000256" key="7">
    <source>
        <dbReference type="ARBA" id="ARBA00023098"/>
    </source>
</evidence>
<dbReference type="InterPro" id="IPR011763">
    <property type="entry name" value="COA_CT_C"/>
</dbReference>
<dbReference type="GO" id="GO:0006633">
    <property type="term" value="P:fatty acid biosynthetic process"/>
    <property type="evidence" value="ECO:0007669"/>
    <property type="project" value="UniProtKB-KW"/>
</dbReference>
<name>G2J9M0_9BURK</name>
<evidence type="ECO:0000256" key="9">
    <source>
        <dbReference type="ARBA" id="ARBA00049152"/>
    </source>
</evidence>
<dbReference type="GO" id="GO:2001295">
    <property type="term" value="P:malonyl-CoA biosynthetic process"/>
    <property type="evidence" value="ECO:0007669"/>
    <property type="project" value="UniProtKB-UniRule"/>
</dbReference>
<dbReference type="NCBIfam" id="NF041504">
    <property type="entry name" value="AccA_sub"/>
    <property type="match status" value="1"/>
</dbReference>
<accession>G2J9M0</accession>
<keyword evidence="6 10" id="KW-0067">ATP-binding</keyword>
<dbReference type="GO" id="GO:0003989">
    <property type="term" value="F:acetyl-CoA carboxylase activity"/>
    <property type="evidence" value="ECO:0007669"/>
    <property type="project" value="InterPro"/>
</dbReference>
<dbReference type="PANTHER" id="PTHR42853">
    <property type="entry name" value="ACETYL-COENZYME A CARBOXYLASE CARBOXYL TRANSFERASE SUBUNIT ALPHA"/>
    <property type="match status" value="1"/>
</dbReference>
<protein>
    <recommendedName>
        <fullName evidence="10">Acetyl-coenzyme A carboxylase carboxyl transferase subunit alpha</fullName>
        <shortName evidence="10">ACCase subunit alpha</shortName>
        <shortName evidence="10">Acetyl-CoA carboxylase carboxyltransferase subunit alpha</shortName>
        <ecNumber evidence="10">2.1.3.15</ecNumber>
    </recommendedName>
</protein>
<dbReference type="GO" id="GO:0009317">
    <property type="term" value="C:acetyl-CoA carboxylase complex"/>
    <property type="evidence" value="ECO:0007669"/>
    <property type="project" value="InterPro"/>
</dbReference>
<dbReference type="OrthoDB" id="9808023at2"/>
<evidence type="ECO:0000256" key="5">
    <source>
        <dbReference type="ARBA" id="ARBA00022832"/>
    </source>
</evidence>
<keyword evidence="12" id="KW-0436">Ligase</keyword>
<dbReference type="Proteomes" id="UP000054051">
    <property type="component" value="Unassembled WGS sequence"/>
</dbReference>
<evidence type="ECO:0000256" key="6">
    <source>
        <dbReference type="ARBA" id="ARBA00022840"/>
    </source>
</evidence>
<evidence type="ECO:0000256" key="4">
    <source>
        <dbReference type="ARBA" id="ARBA00022741"/>
    </source>
</evidence>
<dbReference type="Gene3D" id="3.90.226.10">
    <property type="entry name" value="2-enoyl-CoA Hydratase, Chain A, domain 1"/>
    <property type="match status" value="1"/>
</dbReference>
<dbReference type="RefSeq" id="WP_006682657.1">
    <property type="nucleotide sequence ID" value="NZ_CAFB01000041.1"/>
</dbReference>
<sequence>MKTTFLDFEQPVAELEARIDELRFVQDDSAVDISDEIERLSKKSAQLTKELYARLSPWQAAQVARHPQRPYTLDYIQAIFTDFHELHGDRAFADDASIVGGLARLNAQPCMLIGHQKGRDTKERAQRNFGMPRPEGYRKAERLMRLAEKFSLPMFTFIDTPGAYPGIGAEERGQSEAIGRNLYVMTGLRTPIIATVIGEGGSGGALAIAVADSVLMLHFSTYSVISPEGCASILWKSAAQAPQAAEALGLTAQRLKTLGLIDKIVSEPLGGAHRAPEEMAATLRRALTEALRSLQAMSMADVLERRIERLMKYGKFREAAPGEPSRR</sequence>
<dbReference type="UniPathway" id="UPA00655">
    <property type="reaction ID" value="UER00711"/>
</dbReference>
<dbReference type="AlphaFoldDB" id="G2J9M0"/>
<dbReference type="PROSITE" id="PS50989">
    <property type="entry name" value="COA_CT_CTER"/>
    <property type="match status" value="1"/>
</dbReference>
<dbReference type="InterPro" id="IPR029045">
    <property type="entry name" value="ClpP/crotonase-like_dom_sf"/>
</dbReference>
<evidence type="ECO:0000259" key="11">
    <source>
        <dbReference type="PROSITE" id="PS50989"/>
    </source>
</evidence>
<dbReference type="EC" id="2.1.3.15" evidence="10"/>
<dbReference type="STRING" id="1070319.CAGGBEG34_240038"/>
<dbReference type="eggNOG" id="COG0825">
    <property type="taxonomic scope" value="Bacteria"/>
</dbReference>
<dbReference type="InterPro" id="IPR001095">
    <property type="entry name" value="Acetyl_CoA_COase_a_su"/>
</dbReference>
<comment type="pathway">
    <text evidence="1 10">Lipid metabolism; malonyl-CoA biosynthesis; malonyl-CoA from acetyl-CoA: step 1/1.</text>
</comment>
<dbReference type="PRINTS" id="PR01069">
    <property type="entry name" value="ACCCTRFRASEA"/>
</dbReference>
<dbReference type="Pfam" id="PF03255">
    <property type="entry name" value="ACCA"/>
    <property type="match status" value="1"/>
</dbReference>
<comment type="catalytic activity">
    <reaction evidence="9 10">
        <text>N(6)-carboxybiotinyl-L-lysyl-[protein] + acetyl-CoA = N(6)-biotinyl-L-lysyl-[protein] + malonyl-CoA</text>
        <dbReference type="Rhea" id="RHEA:54728"/>
        <dbReference type="Rhea" id="RHEA-COMP:10505"/>
        <dbReference type="Rhea" id="RHEA-COMP:10506"/>
        <dbReference type="ChEBI" id="CHEBI:57288"/>
        <dbReference type="ChEBI" id="CHEBI:57384"/>
        <dbReference type="ChEBI" id="CHEBI:83144"/>
        <dbReference type="ChEBI" id="CHEBI:83145"/>
        <dbReference type="EC" id="2.1.3.15"/>
    </reaction>
</comment>
<comment type="function">
    <text evidence="10">Component of the acetyl coenzyme A carboxylase (ACC) complex. First, biotin carboxylase catalyzes the carboxylation of biotin on its carrier protein (BCCP) and then the CO(2) group is transferred by the carboxyltransferase to acetyl-CoA to form malonyl-CoA.</text>
</comment>
<dbReference type="NCBIfam" id="TIGR00513">
    <property type="entry name" value="accA"/>
    <property type="match status" value="1"/>
</dbReference>
<reference evidence="12 13" key="1">
    <citation type="submission" date="2011-08" db="EMBL/GenBank/DDBJ databases">
        <title>The genome of the obligate endobacterium of an arbuscular mycorrhizal fungus reveals an interphylum network of nutritional interactions.</title>
        <authorList>
            <person name="Ghignone S."/>
            <person name="Salvioli A."/>
            <person name="Anca I."/>
            <person name="Lumini E."/>
            <person name="Ortu G."/>
            <person name="Petiti L."/>
            <person name="Cruveiller S."/>
            <person name="Bianciotto V."/>
            <person name="Piffanelli P."/>
            <person name="Lanfranco L."/>
            <person name="Bonfante P."/>
        </authorList>
    </citation>
    <scope>NUCLEOTIDE SEQUENCE [LARGE SCALE GENOMIC DNA]</scope>
    <source>
        <strain evidence="12 13">BEG34</strain>
    </source>
</reference>
<evidence type="ECO:0000256" key="8">
    <source>
        <dbReference type="ARBA" id="ARBA00023160"/>
    </source>
</evidence>
<comment type="subunit">
    <text evidence="10">Acetyl-CoA carboxylase is a heterohexamer composed of biotin carboxyl carrier protein (AccB), biotin carboxylase (AccC) and two subunits each of ACCase subunit alpha (AccA) and ACCase subunit beta (AccD).</text>
</comment>
<evidence type="ECO:0000313" key="13">
    <source>
        <dbReference type="Proteomes" id="UP000054051"/>
    </source>
</evidence>
<keyword evidence="8 10" id="KW-0275">Fatty acid biosynthesis</keyword>
<evidence type="ECO:0000256" key="3">
    <source>
        <dbReference type="ARBA" id="ARBA00022679"/>
    </source>
</evidence>
<evidence type="ECO:0000256" key="1">
    <source>
        <dbReference type="ARBA" id="ARBA00004956"/>
    </source>
</evidence>
<feature type="domain" description="CoA carboxyltransferase C-terminal" evidence="11">
    <location>
        <begin position="39"/>
        <end position="293"/>
    </location>
</feature>
<evidence type="ECO:0000313" key="12">
    <source>
        <dbReference type="EMBL" id="CCD29467.1"/>
    </source>
</evidence>
<keyword evidence="5 10" id="KW-0276">Fatty acid metabolism</keyword>
<gene>
    <name evidence="10 12" type="primary">accA</name>
    <name evidence="12" type="ORF">CAGGBEG34_240038</name>
</gene>
<evidence type="ECO:0000256" key="2">
    <source>
        <dbReference type="ARBA" id="ARBA00022516"/>
    </source>
</evidence>
<keyword evidence="3 10" id="KW-0808">Transferase</keyword>
<proteinExistence type="inferred from homology"/>
<dbReference type="GO" id="GO:0016743">
    <property type="term" value="F:carboxyl- or carbamoyltransferase activity"/>
    <property type="evidence" value="ECO:0007669"/>
    <property type="project" value="UniProtKB-UniRule"/>
</dbReference>
<evidence type="ECO:0000256" key="10">
    <source>
        <dbReference type="HAMAP-Rule" id="MF_00823"/>
    </source>
</evidence>
<keyword evidence="13" id="KW-1185">Reference proteome</keyword>
<keyword evidence="4 10" id="KW-0547">Nucleotide-binding</keyword>
<dbReference type="GO" id="GO:0005524">
    <property type="term" value="F:ATP binding"/>
    <property type="evidence" value="ECO:0007669"/>
    <property type="project" value="UniProtKB-KW"/>
</dbReference>
<comment type="caution">
    <text evidence="12">The sequence shown here is derived from an EMBL/GenBank/DDBJ whole genome shotgun (WGS) entry which is preliminary data.</text>
</comment>
<comment type="similarity">
    <text evidence="10">Belongs to the AccA family.</text>
</comment>
<organism evidence="12 13">
    <name type="scientific">Candidatus Glomeribacter gigasporarum BEG34</name>
    <dbReference type="NCBI Taxonomy" id="1070319"/>
    <lineage>
        <taxon>Bacteria</taxon>
        <taxon>Pseudomonadati</taxon>
        <taxon>Pseudomonadota</taxon>
        <taxon>Betaproteobacteria</taxon>
        <taxon>Burkholderiales</taxon>
        <taxon>Burkholderiaceae</taxon>
        <taxon>Candidatus Glomeribacter</taxon>
    </lineage>
</organism>
<dbReference type="NCBIfam" id="NF004344">
    <property type="entry name" value="PRK05724.1"/>
    <property type="match status" value="1"/>
</dbReference>
<dbReference type="SUPFAM" id="SSF52096">
    <property type="entry name" value="ClpP/crotonase"/>
    <property type="match status" value="1"/>
</dbReference>
<dbReference type="PANTHER" id="PTHR42853:SF3">
    <property type="entry name" value="ACETYL-COENZYME A CARBOXYLASE CARBOXYL TRANSFERASE SUBUNIT ALPHA, CHLOROPLASTIC"/>
    <property type="match status" value="1"/>
</dbReference>
<dbReference type="HAMAP" id="MF_00823">
    <property type="entry name" value="AcetylCoA_CT_alpha"/>
    <property type="match status" value="1"/>
</dbReference>
<comment type="subcellular location">
    <subcellularLocation>
        <location evidence="10">Cytoplasm</location>
    </subcellularLocation>
</comment>